<dbReference type="AlphaFoldDB" id="A0A931PWV9"/>
<reference evidence="2" key="1">
    <citation type="submission" date="2020-07" db="EMBL/GenBank/DDBJ databases">
        <title>Huge and variable diversity of episymbiotic CPR bacteria and DPANN archaea in groundwater ecosystems.</title>
        <authorList>
            <person name="He C.Y."/>
            <person name="Keren R."/>
            <person name="Whittaker M."/>
            <person name="Farag I.F."/>
            <person name="Doudna J."/>
            <person name="Cate J.H.D."/>
            <person name="Banfield J.F."/>
        </authorList>
    </citation>
    <scope>NUCLEOTIDE SEQUENCE</scope>
    <source>
        <strain evidence="2">NC_groundwater_17_Pr7_B-0.1um_64_12</strain>
    </source>
</reference>
<protein>
    <submittedName>
        <fullName evidence="2">TIR domain-containing protein</fullName>
    </submittedName>
</protein>
<evidence type="ECO:0000259" key="1">
    <source>
        <dbReference type="Pfam" id="PF13676"/>
    </source>
</evidence>
<gene>
    <name evidence="2" type="ORF">HYR64_08180</name>
</gene>
<evidence type="ECO:0000313" key="3">
    <source>
        <dbReference type="Proteomes" id="UP000727962"/>
    </source>
</evidence>
<dbReference type="Proteomes" id="UP000727962">
    <property type="component" value="Unassembled WGS sequence"/>
</dbReference>
<dbReference type="InterPro" id="IPR035897">
    <property type="entry name" value="Toll_tir_struct_dom_sf"/>
</dbReference>
<proteinExistence type="predicted"/>
<feature type="domain" description="TIR" evidence="1">
    <location>
        <begin position="95"/>
        <end position="202"/>
    </location>
</feature>
<evidence type="ECO:0000313" key="2">
    <source>
        <dbReference type="EMBL" id="MBI1757066.1"/>
    </source>
</evidence>
<dbReference type="EMBL" id="JACOSL010000050">
    <property type="protein sequence ID" value="MBI1757066.1"/>
    <property type="molecule type" value="Genomic_DNA"/>
</dbReference>
<organism evidence="2 3">
    <name type="scientific">Fimbriimonas ginsengisoli</name>
    <dbReference type="NCBI Taxonomy" id="1005039"/>
    <lineage>
        <taxon>Bacteria</taxon>
        <taxon>Bacillati</taxon>
        <taxon>Armatimonadota</taxon>
        <taxon>Fimbriimonadia</taxon>
        <taxon>Fimbriimonadales</taxon>
        <taxon>Fimbriimonadaceae</taxon>
        <taxon>Fimbriimonas</taxon>
    </lineage>
</organism>
<feature type="non-terminal residue" evidence="2">
    <location>
        <position position="1"/>
    </location>
</feature>
<accession>A0A931PWV9</accession>
<comment type="caution">
    <text evidence="2">The sequence shown here is derived from an EMBL/GenBank/DDBJ whole genome shotgun (WGS) entry which is preliminary data.</text>
</comment>
<dbReference type="InterPro" id="IPR000157">
    <property type="entry name" value="TIR_dom"/>
</dbReference>
<dbReference type="Gene3D" id="3.40.50.10140">
    <property type="entry name" value="Toll/interleukin-1 receptor homology (TIR) domain"/>
    <property type="match status" value="1"/>
</dbReference>
<dbReference type="GO" id="GO:0007165">
    <property type="term" value="P:signal transduction"/>
    <property type="evidence" value="ECO:0007669"/>
    <property type="project" value="InterPro"/>
</dbReference>
<name>A0A931PWV9_FIMGI</name>
<dbReference type="SUPFAM" id="SSF52200">
    <property type="entry name" value="Toll/Interleukin receptor TIR domain"/>
    <property type="match status" value="1"/>
</dbReference>
<dbReference type="Pfam" id="PF13676">
    <property type="entry name" value="TIR_2"/>
    <property type="match status" value="1"/>
</dbReference>
<sequence>VAILEKEPPPLSAIVPVELNRIVAKALRKNRDERYQTIKDLHLDLKALKQELELQVAVAAKVGQAAERPSRIQPARVSKQAKPLAIVLLYKRKAQPDEQLLRTLESHLTALGHDVFIDRHLKIGVEWAQAIESRIRSADAVVALLSDAAAGSEMLEYELETASDEWRAHGKPRILPVRIGSAKPLGGVAGAICERLNYCLWHGPEDNNATIGEIVSALTEPAKPKSAEILLEPVGGAVPPGSPFYIERATDAEFLQAIKASESIILIKGPRQMGKT</sequence>